<comment type="similarity">
    <text evidence="3 15">Belongs to the histidine acid phosphatase family. VIP1 subfamily.</text>
</comment>
<dbReference type="GO" id="GO:0005829">
    <property type="term" value="C:cytosol"/>
    <property type="evidence" value="ECO:0007669"/>
    <property type="project" value="UniProtKB-SubCell"/>
</dbReference>
<evidence type="ECO:0000256" key="6">
    <source>
        <dbReference type="ARBA" id="ARBA00022553"/>
    </source>
</evidence>
<reference evidence="18 19" key="3">
    <citation type="submission" date="2017-10" db="EMBL/GenBank/DDBJ databases">
        <title>Consistent, comparative and evidence-based genome annotation and re-annotation for the closely-related species, Cryptosporidium parvum, C. hominis and C. tyzzeri.</title>
        <authorList>
            <person name="Baptista R.P."/>
            <person name="Li Y."/>
            <person name="Sateriale A."/>
            <person name="Striepen B."/>
            <person name="Kissinger J.C."/>
        </authorList>
    </citation>
    <scope>NUCLEOTIDE SEQUENCE [LARGE SCALE GENOMIC DNA]</scope>
    <source>
        <strain evidence="18">30976</strain>
    </source>
</reference>
<keyword evidence="11" id="KW-0206">Cytoskeleton</keyword>
<dbReference type="VEuPathDB" id="CryptoDB:GY17_00001939"/>
<dbReference type="VEuPathDB" id="CryptoDB:ChTU502y2012_407g0735"/>
<evidence type="ECO:0000259" key="16">
    <source>
        <dbReference type="Pfam" id="PF18086"/>
    </source>
</evidence>
<dbReference type="EMBL" id="LN877953">
    <property type="protein sequence ID" value="CUV07129.1"/>
    <property type="molecule type" value="Genomic_DNA"/>
</dbReference>
<dbReference type="GO" id="GO:0032958">
    <property type="term" value="P:inositol phosphate biosynthetic process"/>
    <property type="evidence" value="ECO:0007669"/>
    <property type="project" value="TreeGrafter"/>
</dbReference>
<dbReference type="InterPro" id="IPR000560">
    <property type="entry name" value="His_Pase_clade-2"/>
</dbReference>
<dbReference type="GO" id="GO:0005856">
    <property type="term" value="C:cytoskeleton"/>
    <property type="evidence" value="ECO:0007669"/>
    <property type="project" value="UniProtKB-SubCell"/>
</dbReference>
<evidence type="ECO:0000256" key="12">
    <source>
        <dbReference type="ARBA" id="ARBA00033696"/>
    </source>
</evidence>
<dbReference type="Gene3D" id="3.40.50.1240">
    <property type="entry name" value="Phosphoglycerate mutase-like"/>
    <property type="match status" value="1"/>
</dbReference>
<proteinExistence type="inferred from homology"/>
<evidence type="ECO:0000313" key="19">
    <source>
        <dbReference type="Proteomes" id="UP001429100"/>
    </source>
</evidence>
<dbReference type="FunFam" id="3.40.50.11950:FF:000002">
    <property type="entry name" value="Inositol hexakisphosphate and diphosphoinositol-pentakisphosphate kinase"/>
    <property type="match status" value="1"/>
</dbReference>
<dbReference type="Proteomes" id="UP001429100">
    <property type="component" value="Unassembled WGS sequence"/>
</dbReference>
<dbReference type="PANTHER" id="PTHR12750:SF9">
    <property type="entry name" value="INOSITOL HEXAKISPHOSPHATE AND DIPHOSPHOINOSITOL-PENTAKISPHOSPHATE KINASE"/>
    <property type="match status" value="1"/>
</dbReference>
<reference evidence="17" key="2">
    <citation type="submission" date="2015-08" db="EMBL/GenBank/DDBJ databases">
        <authorList>
            <person name="Babu N.S."/>
            <person name="Beckwith C.J."/>
            <person name="Beseler K.G."/>
            <person name="Brison A."/>
            <person name="Carone J.V."/>
            <person name="Caskin T.P."/>
            <person name="Diamond M."/>
            <person name="Durham M.E."/>
            <person name="Foxe J.M."/>
            <person name="Go M."/>
            <person name="Henderson B.A."/>
            <person name="Jones I.B."/>
            <person name="McGettigan J.A."/>
            <person name="Micheletti S.J."/>
            <person name="Nasrallah M.E."/>
            <person name="Ortiz D."/>
            <person name="Piller C.R."/>
            <person name="Privatt S.R."/>
            <person name="Schneider S.L."/>
            <person name="Sharp S."/>
            <person name="Smith T.C."/>
            <person name="Stanton J.D."/>
            <person name="Ullery H.E."/>
            <person name="Wilson R.J."/>
            <person name="Serrano M.G."/>
            <person name="Buck G."/>
            <person name="Lee V."/>
            <person name="Wang Y."/>
            <person name="Carvalho R."/>
            <person name="Voegtly L."/>
            <person name="Shi R."/>
            <person name="Duckworth R."/>
            <person name="Johnson A."/>
            <person name="Loviza R."/>
            <person name="Walstead R."/>
            <person name="Shah Z."/>
            <person name="Kiflezghi M."/>
            <person name="Wade K."/>
            <person name="Ball S.L."/>
            <person name="Bradley K.W."/>
            <person name="Asai D.J."/>
            <person name="Bowman C.A."/>
            <person name="Russell D.A."/>
            <person name="Pope W.H."/>
            <person name="Jacobs-Sera D."/>
            <person name="Hendrix R.W."/>
            <person name="Hatfull G.F."/>
        </authorList>
    </citation>
    <scope>NUCLEOTIDE SEQUENCE [LARGE SCALE GENOMIC DNA]</scope>
</reference>
<dbReference type="GO" id="GO:0006020">
    <property type="term" value="P:inositol metabolic process"/>
    <property type="evidence" value="ECO:0007669"/>
    <property type="project" value="TreeGrafter"/>
</dbReference>
<comment type="catalytic activity">
    <reaction evidence="12">
        <text>5-diphospho-1D-myo-inositol 1,2,3,4,6-pentakisphosphate + ATP + H(+) = 1,5-bis(diphospho)-1D-myo-inositol 2,3,4,6-tetrakisphosphate + ADP</text>
        <dbReference type="Rhea" id="RHEA:10276"/>
        <dbReference type="ChEBI" id="CHEBI:15378"/>
        <dbReference type="ChEBI" id="CHEBI:30616"/>
        <dbReference type="ChEBI" id="CHEBI:58628"/>
        <dbReference type="ChEBI" id="CHEBI:77983"/>
        <dbReference type="ChEBI" id="CHEBI:456216"/>
        <dbReference type="EC" id="2.7.4.24"/>
    </reaction>
    <physiologicalReaction direction="left-to-right" evidence="12">
        <dbReference type="Rhea" id="RHEA:10277"/>
    </physiologicalReaction>
</comment>
<dbReference type="Proteomes" id="UP000199752">
    <property type="component" value="Chromosome 7"/>
</dbReference>
<dbReference type="AlphaFoldDB" id="A0A0S4TJP6"/>
<dbReference type="CDD" id="cd07061">
    <property type="entry name" value="HP_HAP_like"/>
    <property type="match status" value="1"/>
</dbReference>
<name>A0A0S4TJP6_CRYHO</name>
<dbReference type="InterPro" id="IPR029033">
    <property type="entry name" value="His_PPase_superfam"/>
</dbReference>
<dbReference type="PROSITE" id="PS00616">
    <property type="entry name" value="HIS_ACID_PHOSPHAT_1"/>
    <property type="match status" value="1"/>
</dbReference>
<comment type="subcellular location">
    <subcellularLocation>
        <location evidence="1">Cytoplasm</location>
        <location evidence="1">Cytoskeleton</location>
    </subcellularLocation>
    <subcellularLocation>
        <location evidence="2 15">Cytoplasm</location>
        <location evidence="2 15">Cytosol</location>
    </subcellularLocation>
</comment>
<keyword evidence="6" id="KW-0597">Phosphoprotein</keyword>
<dbReference type="PANTHER" id="PTHR12750">
    <property type="entry name" value="DIPHOSPHOINOSITOL PENTAKISPHOSPHATE KINASE"/>
    <property type="match status" value="1"/>
</dbReference>
<keyword evidence="7 15" id="KW-0808">Transferase</keyword>
<keyword evidence="10 15" id="KW-0067">ATP-binding</keyword>
<sequence length="1014" mass="117554">MSKFYTLGNGKYTLGVCAMENKVESPPMKSILNRITETGKFTIIVFMQDMIVNEDILNWPKVDCLISFYSTGFPLNKAISYAKLKKPIILNDLEKQILMRSRLEIYNVLDKWKIPRPECITINHSELSEENHDIFYEEYDFIIYKGHKIQKPFIEKPIFSDNHDNWIYYPENSGGGCKKLFRKIGDRSSEYDPSLWKIRKDGTYIYEKFLPTFGTDIKVYTVGPMFAHAEARKSPCLDGKVQRTEKGKEVRYSVMLSYEEKLIAHQIVKAFNQTICGFDILRTVTGKSVVCDVNGFSFVKGNEKYYNDCAQIITSLFIKKLFKKNKIIPMIKFEKKKNMISLTKKFNEKNPEIQDNSKFNSNVKQEQQKDELSTVIVIMRHGVRKPKLKLKFETQDHRIISLISDGKEETRLKSPEELSLLLVKNTLILENLFMYLEDHSKILSDNEIHTICKVLNNHLKLQAFLGDGKGFSGVNRKVQLKQIVHAENSLNNKKTVLLVAKWGGELTRVGCEQAEELGKHLRATLYPGDSEGLLRLHSTFRHDLKIYSSDEGRCQVTSAAFTKGFLDLEGDLAPILVQLVIRDSFARNLLDDPHLTIERKKCKEIIEELLNIDKVVGYEEILEIWKNYKSDLKEDFPSEQVIRTLMSCGNPYSTLKRLHMLMKELVMKIHIDQDEENNIVIYQGFRQSLDSLFKVHSSEKNDGFPVSQEMMQRWNQLTSSFFNEETQKFLTAKIPDIVDNAVYDIYYNVNFIKNEVSLLLYEIYETVVPVGEFVSLFQYGLSGDQKVSIGKAIAENLIEKLLQDVKYSYLKKLQCENNERKENENQDKTAGFNFKNGKKIFNKAVANKKNGSFNFHKVHPEEHIRLKEEEAKAFGIKSPWRIVRSRFYVTSASHIQSLANIFSSMYKKQISFDDKTSLLDLENTFSELNYLSHLVIRVWESKSVSESNQDRFKLEMFVSKGVKNKIGHIFTTGIEGDNQFTSQRISELFPLKKVTLKNFNITEFENKIRELIKD</sequence>
<dbReference type="GO" id="GO:0005524">
    <property type="term" value="F:ATP binding"/>
    <property type="evidence" value="ECO:0007669"/>
    <property type="project" value="UniProtKB-KW"/>
</dbReference>
<dbReference type="SUPFAM" id="SSF53254">
    <property type="entry name" value="Phosphoglycerate mutase-like"/>
    <property type="match status" value="1"/>
</dbReference>
<evidence type="ECO:0000256" key="14">
    <source>
        <dbReference type="ARBA" id="ARBA00071668"/>
    </source>
</evidence>
<evidence type="ECO:0000256" key="4">
    <source>
        <dbReference type="ARBA" id="ARBA00012893"/>
    </source>
</evidence>
<dbReference type="FunFam" id="3.30.470.20:FF:000036">
    <property type="entry name" value="Inositol hexakisphosphate and diphosphoinositol-pentakisphosphate kinase"/>
    <property type="match status" value="1"/>
</dbReference>
<gene>
    <name evidence="17" type="ORF">CHUDEA7_1500</name>
    <name evidence="18" type="ORF">GY17_00001939</name>
</gene>
<evidence type="ECO:0000256" key="2">
    <source>
        <dbReference type="ARBA" id="ARBA00004514"/>
    </source>
</evidence>
<dbReference type="Pfam" id="PF00328">
    <property type="entry name" value="His_Phos_2"/>
    <property type="match status" value="2"/>
</dbReference>
<keyword evidence="9 15" id="KW-0418">Kinase</keyword>
<dbReference type="EC" id="2.7.4.24" evidence="4 15"/>
<evidence type="ECO:0000313" key="17">
    <source>
        <dbReference type="EMBL" id="CUV07129.1"/>
    </source>
</evidence>
<evidence type="ECO:0000256" key="9">
    <source>
        <dbReference type="ARBA" id="ARBA00022777"/>
    </source>
</evidence>
<protein>
    <recommendedName>
        <fullName evidence="14 15">Inositol hexakisphosphate and diphosphoinositol-pentakisphosphate kinase</fullName>
        <ecNumber evidence="4 15">2.7.4.24</ecNumber>
    </recommendedName>
</protein>
<dbReference type="Pfam" id="PF18086">
    <property type="entry name" value="PPIP5K2_N"/>
    <property type="match status" value="1"/>
</dbReference>
<evidence type="ECO:0000256" key="13">
    <source>
        <dbReference type="ARBA" id="ARBA00034629"/>
    </source>
</evidence>
<reference evidence="18 19" key="1">
    <citation type="submission" date="2014-11" db="EMBL/GenBank/DDBJ databases">
        <title>Comparative genomic analysis of Cryptosporidium hominis reveals occurrence of genetic recombination in virulent subtypes.</title>
        <authorList>
            <person name="Guo Y."/>
            <person name="Tang K."/>
            <person name="Frace M."/>
            <person name="Li N."/>
            <person name="Roellig D.M."/>
            <person name="Sammons S."/>
            <person name="Knipe K."/>
            <person name="Rowe L."/>
            <person name="Feng Y."/>
            <person name="Xiao L."/>
        </authorList>
    </citation>
    <scope>NUCLEOTIDE SEQUENCE [LARGE SCALE GENOMIC DNA]</scope>
    <source>
        <strain evidence="18">30976</strain>
    </source>
</reference>
<evidence type="ECO:0000256" key="11">
    <source>
        <dbReference type="ARBA" id="ARBA00023212"/>
    </source>
</evidence>
<evidence type="ECO:0000256" key="10">
    <source>
        <dbReference type="ARBA" id="ARBA00022840"/>
    </source>
</evidence>
<evidence type="ECO:0000256" key="5">
    <source>
        <dbReference type="ARBA" id="ARBA00022490"/>
    </source>
</evidence>
<comment type="function">
    <text evidence="15">Bifunctional inositol kinase that acts in concert with the IP6K kinases to synthesize the diphosphate group-containing inositol pyrophosphates diphosphoinositol pentakisphosphate, PP-InsP5, and bis-diphosphoinositol tetrakisphosphate, (PP)2-InsP4. PP-InsP5 and (PP)2-InsP4, also respectively called InsP7 and InsP8, may regulate a variety of cellular processes, including apoptosis, vesicle trafficking, cytoskeletal dynamics, and exocytosis. Phosphorylates inositol hexakisphosphate (InsP6).</text>
</comment>
<dbReference type="Gene3D" id="3.40.50.11950">
    <property type="match status" value="1"/>
</dbReference>
<evidence type="ECO:0000256" key="8">
    <source>
        <dbReference type="ARBA" id="ARBA00022741"/>
    </source>
</evidence>
<comment type="catalytic activity">
    <reaction evidence="13">
        <text>1D-myo-inositol hexakisphosphate + ATP = 1-diphospho-1D-myo-inositol 2,3,4,5,6-pentakisphosphate + ADP</text>
        <dbReference type="Rhea" id="RHEA:37459"/>
        <dbReference type="ChEBI" id="CHEBI:30616"/>
        <dbReference type="ChEBI" id="CHEBI:58130"/>
        <dbReference type="ChEBI" id="CHEBI:74946"/>
        <dbReference type="ChEBI" id="CHEBI:456216"/>
        <dbReference type="EC" id="2.7.4.24"/>
    </reaction>
    <physiologicalReaction direction="left-to-right" evidence="13">
        <dbReference type="Rhea" id="RHEA:37460"/>
    </physiologicalReaction>
</comment>
<keyword evidence="5 15" id="KW-0963">Cytoplasm</keyword>
<dbReference type="EMBL" id="JTAI01000004">
    <property type="protein sequence ID" value="PPS94854.1"/>
    <property type="molecule type" value="Genomic_DNA"/>
</dbReference>
<dbReference type="InterPro" id="IPR033379">
    <property type="entry name" value="Acid_Pase_AS"/>
</dbReference>
<evidence type="ECO:0000256" key="1">
    <source>
        <dbReference type="ARBA" id="ARBA00004245"/>
    </source>
</evidence>
<evidence type="ECO:0000256" key="7">
    <source>
        <dbReference type="ARBA" id="ARBA00022679"/>
    </source>
</evidence>
<evidence type="ECO:0000256" key="3">
    <source>
        <dbReference type="ARBA" id="ARBA00005609"/>
    </source>
</evidence>
<dbReference type="VEuPathDB" id="CryptoDB:CHUDEA7_1500"/>
<evidence type="ECO:0000256" key="15">
    <source>
        <dbReference type="RuleBase" id="RU365032"/>
    </source>
</evidence>
<dbReference type="VEuPathDB" id="CryptoDB:Chro.70177"/>
<dbReference type="GO" id="GO:0033857">
    <property type="term" value="F:5-diphosphoinositol pentakisphosphate 1-kinase activity"/>
    <property type="evidence" value="ECO:0007669"/>
    <property type="project" value="TreeGrafter"/>
</dbReference>
<accession>A0A0S4TJP6</accession>
<keyword evidence="8 15" id="KW-0547">Nucleotide-binding</keyword>
<dbReference type="InterPro" id="IPR040557">
    <property type="entry name" value="VIP1_N"/>
</dbReference>
<dbReference type="Gene3D" id="3.30.470.20">
    <property type="entry name" value="ATP-grasp fold, B domain"/>
    <property type="match status" value="1"/>
</dbReference>
<dbReference type="GO" id="GO:0052723">
    <property type="term" value="F:inositol hexakisphosphate 1-kinase activity"/>
    <property type="evidence" value="ECO:0007669"/>
    <property type="project" value="UniProtKB-ARBA"/>
</dbReference>
<dbReference type="InterPro" id="IPR037446">
    <property type="entry name" value="His_Pase_VIP1"/>
</dbReference>
<feature type="domain" description="VIP1 N-terminal" evidence="16">
    <location>
        <begin position="13"/>
        <end position="99"/>
    </location>
</feature>
<dbReference type="SUPFAM" id="SSF56059">
    <property type="entry name" value="Glutathione synthetase ATP-binding domain-like"/>
    <property type="match status" value="1"/>
</dbReference>
<organism evidence="17">
    <name type="scientific">Cryptosporidium hominis</name>
    <dbReference type="NCBI Taxonomy" id="237895"/>
    <lineage>
        <taxon>Eukaryota</taxon>
        <taxon>Sar</taxon>
        <taxon>Alveolata</taxon>
        <taxon>Apicomplexa</taxon>
        <taxon>Conoidasida</taxon>
        <taxon>Coccidia</taxon>
        <taxon>Eucoccidiorida</taxon>
        <taxon>Eimeriorina</taxon>
        <taxon>Cryptosporidiidae</taxon>
        <taxon>Cryptosporidium</taxon>
    </lineage>
</organism>
<dbReference type="GO" id="GO:0052843">
    <property type="term" value="F:inositol-1-diphosphate-2,3,4,5,6-pentakisphosphate diphosphatase activity"/>
    <property type="evidence" value="ECO:0007669"/>
    <property type="project" value="UniProtKB-ARBA"/>
</dbReference>
<keyword evidence="19" id="KW-1185">Reference proteome</keyword>
<evidence type="ECO:0000313" key="18">
    <source>
        <dbReference type="EMBL" id="PPS94854.1"/>
    </source>
</evidence>